<gene>
    <name evidence="2" type="ORF">JKK62_02190</name>
</gene>
<keyword evidence="1" id="KW-1133">Transmembrane helix</keyword>
<feature type="transmembrane region" description="Helical" evidence="1">
    <location>
        <begin position="199"/>
        <end position="218"/>
    </location>
</feature>
<feature type="transmembrane region" description="Helical" evidence="1">
    <location>
        <begin position="149"/>
        <end position="170"/>
    </location>
</feature>
<keyword evidence="1" id="KW-0472">Membrane</keyword>
<evidence type="ECO:0000256" key="1">
    <source>
        <dbReference type="SAM" id="Phobius"/>
    </source>
</evidence>
<proteinExistence type="predicted"/>
<feature type="transmembrane region" description="Helical" evidence="1">
    <location>
        <begin position="37"/>
        <end position="56"/>
    </location>
</feature>
<protein>
    <submittedName>
        <fullName evidence="2">Uncharacterized protein</fullName>
    </submittedName>
</protein>
<keyword evidence="3" id="KW-1185">Reference proteome</keyword>
<dbReference type="Proteomes" id="UP000633365">
    <property type="component" value="Unassembled WGS sequence"/>
</dbReference>
<organism evidence="2 3">
    <name type="scientific">Ruminococcus difficilis</name>
    <dbReference type="NCBI Taxonomy" id="2763069"/>
    <lineage>
        <taxon>Bacteria</taxon>
        <taxon>Bacillati</taxon>
        <taxon>Bacillota</taxon>
        <taxon>Clostridia</taxon>
        <taxon>Eubacteriales</taxon>
        <taxon>Oscillospiraceae</taxon>
        <taxon>Ruminococcus</taxon>
    </lineage>
</organism>
<dbReference type="AlphaFoldDB" id="A0A934WR48"/>
<sequence length="412" mass="47258">MMSIFSDEYNSWSEEDLKALQTIGKMEARKERLTRKAVLIVPLVLLGFFVPFIVVFCTDIHPLWGMCFVLPVIWCVVFPVMVSLESADRRIKRCEDYLLSKIVVKHEKADINVFMMKNHRLIKCFGIAILHSCAFIMVRYYPFNQGGRIPLTNILIALIFICFIIFIFVLGKLNAVIWITVSCTLVDMIAGSAPWPFLLLSFFGMIVFAGSFFAERLIPKALKKRFDQDAESRIKPMLKTIMTVERFNSGERLPYVDFGGGEQYEGNCCTHGKWNGTDIAFSNISFKTDVKIKEDPNKPMDMPYAKKMLEGICVFYTADREPTEKMLEIIRDNLRQYQCYDALILPKHQISVTLKNGYCFVEGRNIDAVCCDAQLECDAVKLNGVFEAIKAGVEHRKLEPRFETLTEVEEEL</sequence>
<feature type="transmembrane region" description="Helical" evidence="1">
    <location>
        <begin position="62"/>
        <end position="84"/>
    </location>
</feature>
<name>A0A934WR48_9FIRM</name>
<keyword evidence="1" id="KW-0812">Transmembrane</keyword>
<feature type="transmembrane region" description="Helical" evidence="1">
    <location>
        <begin position="124"/>
        <end position="143"/>
    </location>
</feature>
<comment type="caution">
    <text evidence="2">The sequence shown here is derived from an EMBL/GenBank/DDBJ whole genome shotgun (WGS) entry which is preliminary data.</text>
</comment>
<dbReference type="RefSeq" id="WP_207752121.1">
    <property type="nucleotide sequence ID" value="NZ_JAEQMG010000035.1"/>
</dbReference>
<accession>A0A934WR48</accession>
<evidence type="ECO:0000313" key="3">
    <source>
        <dbReference type="Proteomes" id="UP000633365"/>
    </source>
</evidence>
<evidence type="ECO:0000313" key="2">
    <source>
        <dbReference type="EMBL" id="MBK6087470.1"/>
    </source>
</evidence>
<reference evidence="2" key="1">
    <citation type="submission" date="2021-01" db="EMBL/GenBank/DDBJ databases">
        <title>Genome public.</title>
        <authorList>
            <person name="Liu C."/>
            <person name="Sun Q."/>
        </authorList>
    </citation>
    <scope>NUCLEOTIDE SEQUENCE</scope>
    <source>
        <strain evidence="2">M6</strain>
    </source>
</reference>
<dbReference type="EMBL" id="JAEQMG010000035">
    <property type="protein sequence ID" value="MBK6087470.1"/>
    <property type="molecule type" value="Genomic_DNA"/>
</dbReference>